<accession>A0A645I676</accession>
<dbReference type="EMBL" id="VSSQ01107024">
    <property type="protein sequence ID" value="MPN46396.1"/>
    <property type="molecule type" value="Genomic_DNA"/>
</dbReference>
<evidence type="ECO:0000313" key="1">
    <source>
        <dbReference type="EMBL" id="MPN46396.1"/>
    </source>
</evidence>
<gene>
    <name evidence="1" type="ORF">SDC9_193982</name>
</gene>
<reference evidence="1" key="1">
    <citation type="submission" date="2019-08" db="EMBL/GenBank/DDBJ databases">
        <authorList>
            <person name="Kucharzyk K."/>
            <person name="Murdoch R.W."/>
            <person name="Higgins S."/>
            <person name="Loffler F."/>
        </authorList>
    </citation>
    <scope>NUCLEOTIDE SEQUENCE</scope>
</reference>
<comment type="caution">
    <text evidence="1">The sequence shown here is derived from an EMBL/GenBank/DDBJ whole genome shotgun (WGS) entry which is preliminary data.</text>
</comment>
<proteinExistence type="predicted"/>
<organism evidence="1">
    <name type="scientific">bioreactor metagenome</name>
    <dbReference type="NCBI Taxonomy" id="1076179"/>
    <lineage>
        <taxon>unclassified sequences</taxon>
        <taxon>metagenomes</taxon>
        <taxon>ecological metagenomes</taxon>
    </lineage>
</organism>
<name>A0A645I676_9ZZZZ</name>
<sequence length="91" mass="10267">MTFRRFPPFVCAFVRATAASFPVAVFCKLPVFVVAAWIQCFSHRTDEDIPFGNVYGTTFNMLCYRLSFFFGAGNADVIISAGNMRQEAFPY</sequence>
<dbReference type="AlphaFoldDB" id="A0A645I676"/>
<protein>
    <submittedName>
        <fullName evidence="1">Uncharacterized protein</fullName>
    </submittedName>
</protein>